<evidence type="ECO:0000256" key="1">
    <source>
        <dbReference type="SAM" id="MobiDB-lite"/>
    </source>
</evidence>
<reference evidence="3" key="1">
    <citation type="submission" date="2021-01" db="EMBL/GenBank/DDBJ databases">
        <authorList>
            <person name="Corre E."/>
            <person name="Pelletier E."/>
            <person name="Niang G."/>
            <person name="Scheremetjew M."/>
            <person name="Finn R."/>
            <person name="Kale V."/>
            <person name="Holt S."/>
            <person name="Cochrane G."/>
            <person name="Meng A."/>
            <person name="Brown T."/>
            <person name="Cohen L."/>
        </authorList>
    </citation>
    <scope>NUCLEOTIDE SEQUENCE</scope>
    <source>
        <strain evidence="3">CCMP622</strain>
    </source>
</reference>
<name>A0A7S2XEJ5_9EUKA</name>
<dbReference type="Gene3D" id="3.40.50.360">
    <property type="match status" value="1"/>
</dbReference>
<protein>
    <recommendedName>
        <fullName evidence="2">ThuA-like domain-containing protein</fullName>
    </recommendedName>
</protein>
<feature type="domain" description="ThuA-like" evidence="2">
    <location>
        <begin position="118"/>
        <end position="348"/>
    </location>
</feature>
<dbReference type="PANTHER" id="PTHR40469:SF2">
    <property type="entry name" value="GALACTOSE-BINDING DOMAIN-LIKE SUPERFAMILY PROTEIN"/>
    <property type="match status" value="1"/>
</dbReference>
<gene>
    <name evidence="3" type="ORF">LSP00402_LOCUS16518</name>
</gene>
<feature type="compositionally biased region" description="Basic and acidic residues" evidence="1">
    <location>
        <begin position="72"/>
        <end position="90"/>
    </location>
</feature>
<sequence>MAVVLQNFGFLSFGVTDYVSKIHTLHYGAVVAKQPRLDTDKKACHRLGLRLAEWISVFVDNKKHLHPLLTTKKKDQMEKKEAKEKAKDPATEAEATESDPSSKTSKKEEVVERGEKKKVLVFTKATDYVHTSLPAAASWLARELEALGYEAVVTDDGRLLESDGPSQIDFAAIVMVNNSGELFDLKKETLSKHIEQGRGVMGVHATLASFLDGEDAVGATKLKATTSIIQETFGAHFLNHPPPQEATVVVDEEQAKALGLEKLPLRFQHVDEFFNYNRNPIDAGVSVVASVDESTYKGGLMGKSHPVVWHHTLGPRKAKVFYCALGHFSHFYNGLGSPHVGTLLKAGLRHILSNNYPSA</sequence>
<dbReference type="InterPro" id="IPR029010">
    <property type="entry name" value="ThuA-like"/>
</dbReference>
<dbReference type="Pfam" id="PF06283">
    <property type="entry name" value="ThuA"/>
    <property type="match status" value="1"/>
</dbReference>
<dbReference type="PANTHER" id="PTHR40469">
    <property type="entry name" value="SECRETED GLYCOSYL HYDROLASE"/>
    <property type="match status" value="1"/>
</dbReference>
<evidence type="ECO:0000313" key="3">
    <source>
        <dbReference type="EMBL" id="CAD9772528.1"/>
    </source>
</evidence>
<dbReference type="InterPro" id="IPR029062">
    <property type="entry name" value="Class_I_gatase-like"/>
</dbReference>
<accession>A0A7S2XEJ5</accession>
<organism evidence="3">
    <name type="scientific">Lotharella oceanica</name>
    <dbReference type="NCBI Taxonomy" id="641309"/>
    <lineage>
        <taxon>Eukaryota</taxon>
        <taxon>Sar</taxon>
        <taxon>Rhizaria</taxon>
        <taxon>Cercozoa</taxon>
        <taxon>Chlorarachniophyceae</taxon>
        <taxon>Lotharella</taxon>
    </lineage>
</organism>
<dbReference type="EMBL" id="HBHP01026638">
    <property type="protein sequence ID" value="CAD9772528.1"/>
    <property type="molecule type" value="Transcribed_RNA"/>
</dbReference>
<dbReference type="Gene3D" id="3.40.50.880">
    <property type="match status" value="1"/>
</dbReference>
<feature type="region of interest" description="Disordered" evidence="1">
    <location>
        <begin position="69"/>
        <end position="110"/>
    </location>
</feature>
<dbReference type="AlphaFoldDB" id="A0A7S2XEJ5"/>
<proteinExistence type="predicted"/>
<dbReference type="InterPro" id="IPR029039">
    <property type="entry name" value="Flavoprotein-like_sf"/>
</dbReference>
<evidence type="ECO:0000259" key="2">
    <source>
        <dbReference type="Pfam" id="PF06283"/>
    </source>
</evidence>
<dbReference type="SUPFAM" id="SSF52317">
    <property type="entry name" value="Class I glutamine amidotransferase-like"/>
    <property type="match status" value="1"/>
</dbReference>